<evidence type="ECO:0000313" key="2">
    <source>
        <dbReference type="Proteomes" id="UP001152172"/>
    </source>
</evidence>
<dbReference type="RefSeq" id="WP_269923453.1">
    <property type="nucleotide sequence ID" value="NZ_JAMKBI010000025.1"/>
</dbReference>
<reference evidence="1" key="1">
    <citation type="submission" date="2022-05" db="EMBL/GenBank/DDBJ databases">
        <authorList>
            <person name="Colautti A."/>
            <person name="Iacumin L."/>
        </authorList>
    </citation>
    <scope>NUCLEOTIDE SEQUENCE</scope>
    <source>
        <strain evidence="1">DSM 30747</strain>
    </source>
</reference>
<gene>
    <name evidence="1" type="ORF">M9R61_19520</name>
</gene>
<dbReference type="Proteomes" id="UP001152172">
    <property type="component" value="Unassembled WGS sequence"/>
</dbReference>
<comment type="caution">
    <text evidence="1">The sequence shown here is derived from an EMBL/GenBank/DDBJ whole genome shotgun (WGS) entry which is preliminary data.</text>
</comment>
<organism evidence="1 2">
    <name type="scientific">Psychrobacillus psychrodurans</name>
    <dbReference type="NCBI Taxonomy" id="126157"/>
    <lineage>
        <taxon>Bacteria</taxon>
        <taxon>Bacillati</taxon>
        <taxon>Bacillota</taxon>
        <taxon>Bacilli</taxon>
        <taxon>Bacillales</taxon>
        <taxon>Bacillaceae</taxon>
        <taxon>Psychrobacillus</taxon>
    </lineage>
</organism>
<keyword evidence="2" id="KW-1185">Reference proteome</keyword>
<name>A0A9X3LEL3_9BACI</name>
<accession>A0A9X3LEL3</accession>
<dbReference type="AlphaFoldDB" id="A0A9X3LEL3"/>
<sequence length="97" mass="11829">MDLELTGGKVEIYEMELLRYKIIEKEYIRISNDLIEYMGFDDDYLRSDKWLMKYNKNDLVTKIHQQRDVIRKVISDLEPSKKEKYIAHLEQIEKEEI</sequence>
<proteinExistence type="predicted"/>
<evidence type="ECO:0000313" key="1">
    <source>
        <dbReference type="EMBL" id="MCZ8535491.1"/>
    </source>
</evidence>
<protein>
    <submittedName>
        <fullName evidence="1">Uncharacterized protein</fullName>
    </submittedName>
</protein>
<dbReference type="EMBL" id="JAMKBI010000025">
    <property type="protein sequence ID" value="MCZ8535491.1"/>
    <property type="molecule type" value="Genomic_DNA"/>
</dbReference>